<sequence>MTRLFQKFRRSLIIRTGAAIALTLLLSFWFHPAQADPFRTANAHAIGSKTEAAFKTLFEQGNYQQAEQMLQSAEPDEPLAHAMQSALAYVSQDWEKMGENARLTRETAEKLVSTDALRGHLYVAAGQFLEGAYTLSTQGTVAATPTILAKLQQVFDNISQAEKIDPQDPELNLMKGFMDLMLAVNLPFANPDQAIERLASNAAPVYLAQRGIAIGYRDLDQPDKAFAAVEEAIKTTPGSNNPELFYLKAQILRQKGDKLQGDEQAKTRQDSVRFFRKAWALRDRFPESLVRQLSREGCRTFQQSRNRNPDACSSGSVNWQGNQQRQG</sequence>
<dbReference type="Proteomes" id="UP000757435">
    <property type="component" value="Unassembled WGS sequence"/>
</dbReference>
<gene>
    <name evidence="3" type="ORF">KME15_26670</name>
</gene>
<evidence type="ECO:0000256" key="1">
    <source>
        <dbReference type="SAM" id="MobiDB-lite"/>
    </source>
</evidence>
<evidence type="ECO:0000313" key="3">
    <source>
        <dbReference type="EMBL" id="MBW4662253.1"/>
    </source>
</evidence>
<reference evidence="3" key="1">
    <citation type="submission" date="2021-05" db="EMBL/GenBank/DDBJ databases">
        <authorList>
            <person name="Pietrasiak N."/>
            <person name="Ward R."/>
            <person name="Stajich J.E."/>
            <person name="Kurbessoian T."/>
        </authorList>
    </citation>
    <scope>NUCLEOTIDE SEQUENCE</scope>
    <source>
        <strain evidence="3">UHER 2000/2452</strain>
    </source>
</reference>
<accession>A0A951QJ94</accession>
<keyword evidence="2" id="KW-0732">Signal</keyword>
<dbReference type="PROSITE" id="PS51318">
    <property type="entry name" value="TAT"/>
    <property type="match status" value="1"/>
</dbReference>
<protein>
    <recommendedName>
        <fullName evidence="5">TPR repeat-containing protein</fullName>
    </recommendedName>
</protein>
<comment type="caution">
    <text evidence="3">The sequence shown here is derived from an EMBL/GenBank/DDBJ whole genome shotgun (WGS) entry which is preliminary data.</text>
</comment>
<dbReference type="AlphaFoldDB" id="A0A951QJ94"/>
<dbReference type="InterPro" id="IPR011990">
    <property type="entry name" value="TPR-like_helical_dom_sf"/>
</dbReference>
<dbReference type="InterPro" id="IPR006311">
    <property type="entry name" value="TAT_signal"/>
</dbReference>
<reference evidence="3" key="2">
    <citation type="journal article" date="2022" name="Microbiol. Resour. Announc.">
        <title>Metagenome Sequencing to Explore Phylogenomics of Terrestrial Cyanobacteria.</title>
        <authorList>
            <person name="Ward R.D."/>
            <person name="Stajich J.E."/>
            <person name="Johansen J.R."/>
            <person name="Huntemann M."/>
            <person name="Clum A."/>
            <person name="Foster B."/>
            <person name="Foster B."/>
            <person name="Roux S."/>
            <person name="Palaniappan K."/>
            <person name="Varghese N."/>
            <person name="Mukherjee S."/>
            <person name="Reddy T.B.K."/>
            <person name="Daum C."/>
            <person name="Copeland A."/>
            <person name="Chen I.A."/>
            <person name="Ivanova N.N."/>
            <person name="Kyrpides N.C."/>
            <person name="Shapiro N."/>
            <person name="Eloe-Fadrosh E.A."/>
            <person name="Pietrasiak N."/>
        </authorList>
    </citation>
    <scope>NUCLEOTIDE SEQUENCE</scope>
    <source>
        <strain evidence="3">UHER 2000/2452</strain>
    </source>
</reference>
<proteinExistence type="predicted"/>
<name>A0A951QJ94_9CYAN</name>
<dbReference type="InterPro" id="IPR048173">
    <property type="entry name" value="Sll0314-like"/>
</dbReference>
<evidence type="ECO:0008006" key="5">
    <source>
        <dbReference type="Google" id="ProtNLM"/>
    </source>
</evidence>
<feature type="region of interest" description="Disordered" evidence="1">
    <location>
        <begin position="300"/>
        <end position="327"/>
    </location>
</feature>
<dbReference type="SUPFAM" id="SSF48452">
    <property type="entry name" value="TPR-like"/>
    <property type="match status" value="1"/>
</dbReference>
<feature type="chain" id="PRO_5037407403" description="TPR repeat-containing protein" evidence="2">
    <location>
        <begin position="36"/>
        <end position="327"/>
    </location>
</feature>
<evidence type="ECO:0000313" key="4">
    <source>
        <dbReference type="Proteomes" id="UP000757435"/>
    </source>
</evidence>
<evidence type="ECO:0000256" key="2">
    <source>
        <dbReference type="SAM" id="SignalP"/>
    </source>
</evidence>
<dbReference type="Gene3D" id="1.25.40.10">
    <property type="entry name" value="Tetratricopeptide repeat domain"/>
    <property type="match status" value="1"/>
</dbReference>
<organism evidence="3 4">
    <name type="scientific">Drouetiella hepatica Uher 2000/2452</name>
    <dbReference type="NCBI Taxonomy" id="904376"/>
    <lineage>
        <taxon>Bacteria</taxon>
        <taxon>Bacillati</taxon>
        <taxon>Cyanobacteriota</taxon>
        <taxon>Cyanophyceae</taxon>
        <taxon>Oculatellales</taxon>
        <taxon>Oculatellaceae</taxon>
        <taxon>Drouetiella</taxon>
    </lineage>
</organism>
<dbReference type="EMBL" id="JAHHHD010000065">
    <property type="protein sequence ID" value="MBW4662253.1"/>
    <property type="molecule type" value="Genomic_DNA"/>
</dbReference>
<dbReference type="NCBIfam" id="NF041522">
    <property type="entry name" value="TPR_sll0314"/>
    <property type="match status" value="1"/>
</dbReference>
<feature type="signal peptide" evidence="2">
    <location>
        <begin position="1"/>
        <end position="35"/>
    </location>
</feature>